<feature type="region of interest" description="Disordered" evidence="9">
    <location>
        <begin position="411"/>
        <end position="466"/>
    </location>
</feature>
<keyword evidence="6" id="KW-0464">Manganese</keyword>
<comment type="similarity">
    <text evidence="1 8">Belongs to the DNA repair enzymes AP/ExoA family.</text>
</comment>
<evidence type="ECO:0000256" key="3">
    <source>
        <dbReference type="ARBA" id="ARBA00022801"/>
    </source>
</evidence>
<dbReference type="PANTHER" id="PTHR22748">
    <property type="entry name" value="AP ENDONUCLEASE"/>
    <property type="match status" value="1"/>
</dbReference>
<dbReference type="InterPro" id="IPR005135">
    <property type="entry name" value="Endo/exonuclease/phosphatase"/>
</dbReference>
<dbReference type="Pfam" id="PF03372">
    <property type="entry name" value="Exo_endo_phos"/>
    <property type="match status" value="1"/>
</dbReference>
<feature type="active site" description="Proton acceptor" evidence="5">
    <location>
        <position position="264"/>
    </location>
</feature>
<sequence length="466" mass="52253">MRIVCWNVNGLYTTLKDAAARHTSASNYFSQVLKADIVCFQEAKVQEEKLEKWMACVEGYDSHWAFSQAKKGYSGVVTYVKEEFSPLDAKADWLGESTSSSTEDLCKEGRLICTDHGSFVLLNVYVPNAGDHDEGRPRLDFKLRYLKALEQTCDELVRSGKHVMIVGDFNIAHKDIDVHARWKVEEIYSLEEREWLDGFLSKYVDLYRHFHPDEKDVYSVWNQKTEARIHNEGLRIDYSICDKGFLTEVLEADIVKMQKQWSDHAALVVVLKEQASLPPHPAPALSSRNMKRFNEDPRQKKLTALFNKGPKRPTAAVEPDKTPEVKSEEVNFKSELASASVSEVVNSSQKDITKEPDPPVCEEHTNLVQPAESPGTKATLSTIANCDEVLHVGNTIQGQPENVNITVNNETTINNSKSPSKRNNSVSQSKGKGQTLAGKRKAESDSKGSNTKQRSVSSFFKPATAK</sequence>
<dbReference type="SUPFAM" id="SSF56219">
    <property type="entry name" value="DNase I-like"/>
    <property type="match status" value="1"/>
</dbReference>
<feature type="compositionally biased region" description="Low complexity" evidence="9">
    <location>
        <begin position="411"/>
        <end position="427"/>
    </location>
</feature>
<feature type="binding site" evidence="6">
    <location>
        <position position="7"/>
    </location>
    <ligand>
        <name>Mg(2+)</name>
        <dbReference type="ChEBI" id="CHEBI:18420"/>
        <label>1</label>
    </ligand>
</feature>
<evidence type="ECO:0000256" key="1">
    <source>
        <dbReference type="ARBA" id="ARBA00007092"/>
    </source>
</evidence>
<accession>A0A8T0J783</accession>
<dbReference type="NCBIfam" id="TIGR00633">
    <property type="entry name" value="xth"/>
    <property type="match status" value="1"/>
</dbReference>
<comment type="cofactor">
    <cofactor evidence="6 8">
        <name>Mg(2+)</name>
        <dbReference type="ChEBI" id="CHEBI:18420"/>
    </cofactor>
    <cofactor evidence="6 8">
        <name>Mn(2+)</name>
        <dbReference type="ChEBI" id="CHEBI:29035"/>
    </cofactor>
    <text evidence="6 8">Probably binds two magnesium or manganese ions per subunit.</text>
</comment>
<proteinExistence type="inferred from homology"/>
<feature type="compositionally biased region" description="Basic and acidic residues" evidence="9">
    <location>
        <begin position="351"/>
        <end position="363"/>
    </location>
</feature>
<evidence type="ECO:0000256" key="7">
    <source>
        <dbReference type="PIRSR" id="PIRSR604808-3"/>
    </source>
</evidence>
<feature type="compositionally biased region" description="Low complexity" evidence="9">
    <location>
        <begin position="334"/>
        <end position="348"/>
    </location>
</feature>
<dbReference type="InterPro" id="IPR036691">
    <property type="entry name" value="Endo/exonu/phosph_ase_sf"/>
</dbReference>
<name>A0A8T0J783_CERPU</name>
<protein>
    <recommendedName>
        <fullName evidence="8">DNA-(apurinic or apyrimidinic site) endonuclease</fullName>
        <ecNumber evidence="8">3.1.-.-</ecNumber>
    </recommendedName>
</protein>
<keyword evidence="8" id="KW-0227">DNA damage</keyword>
<organism evidence="11 12">
    <name type="scientific">Ceratodon purpureus</name>
    <name type="common">Fire moss</name>
    <name type="synonym">Dicranum purpureum</name>
    <dbReference type="NCBI Taxonomy" id="3225"/>
    <lineage>
        <taxon>Eukaryota</taxon>
        <taxon>Viridiplantae</taxon>
        <taxon>Streptophyta</taxon>
        <taxon>Embryophyta</taxon>
        <taxon>Bryophyta</taxon>
        <taxon>Bryophytina</taxon>
        <taxon>Bryopsida</taxon>
        <taxon>Dicranidae</taxon>
        <taxon>Pseudoditrichales</taxon>
        <taxon>Ditrichaceae</taxon>
        <taxon>Ceratodon</taxon>
    </lineage>
</organism>
<dbReference type="InterPro" id="IPR004808">
    <property type="entry name" value="AP_endonuc_1"/>
</dbReference>
<keyword evidence="2 6" id="KW-0479">Metal-binding</keyword>
<dbReference type="EMBL" id="CM026421">
    <property type="protein sequence ID" value="KAG0591082.1"/>
    <property type="molecule type" value="Genomic_DNA"/>
</dbReference>
<keyword evidence="3" id="KW-0378">Hydrolase</keyword>
<feature type="binding site" evidence="6">
    <location>
        <position position="170"/>
    </location>
    <ligand>
        <name>Mg(2+)</name>
        <dbReference type="ChEBI" id="CHEBI:18420"/>
        <label>1</label>
    </ligand>
</feature>
<feature type="active site" description="Proton donor/acceptor" evidence="5">
    <location>
        <position position="168"/>
    </location>
</feature>
<feature type="region of interest" description="Disordered" evidence="9">
    <location>
        <begin position="309"/>
        <end position="363"/>
    </location>
</feature>
<evidence type="ECO:0000313" key="12">
    <source>
        <dbReference type="Proteomes" id="UP000822688"/>
    </source>
</evidence>
<evidence type="ECO:0000256" key="4">
    <source>
        <dbReference type="ARBA" id="ARBA00022842"/>
    </source>
</evidence>
<feature type="site" description="Interaction with DNA substrate" evidence="7">
    <location>
        <position position="264"/>
    </location>
</feature>
<gene>
    <name evidence="11" type="ORF">KC19_1G148200</name>
</gene>
<dbReference type="GO" id="GO:0008311">
    <property type="term" value="F:double-stranded DNA 3'-5' DNA exonuclease activity"/>
    <property type="evidence" value="ECO:0007669"/>
    <property type="project" value="TreeGrafter"/>
</dbReference>
<evidence type="ECO:0000256" key="2">
    <source>
        <dbReference type="ARBA" id="ARBA00022723"/>
    </source>
</evidence>
<feature type="site" description="Important for catalytic activity" evidence="7">
    <location>
        <position position="237"/>
    </location>
</feature>
<dbReference type="GO" id="GO:0046872">
    <property type="term" value="F:metal ion binding"/>
    <property type="evidence" value="ECO:0007669"/>
    <property type="project" value="UniProtKB-KW"/>
</dbReference>
<feature type="binding site" evidence="6">
    <location>
        <position position="263"/>
    </location>
    <ligand>
        <name>Mg(2+)</name>
        <dbReference type="ChEBI" id="CHEBI:18420"/>
        <label>1</label>
    </ligand>
</feature>
<evidence type="ECO:0000256" key="6">
    <source>
        <dbReference type="PIRSR" id="PIRSR604808-2"/>
    </source>
</evidence>
<evidence type="ECO:0000256" key="9">
    <source>
        <dbReference type="SAM" id="MobiDB-lite"/>
    </source>
</evidence>
<dbReference type="GO" id="GO:0005634">
    <property type="term" value="C:nucleus"/>
    <property type="evidence" value="ECO:0007669"/>
    <property type="project" value="TreeGrafter"/>
</dbReference>
<feature type="binding site" evidence="6">
    <location>
        <position position="42"/>
    </location>
    <ligand>
        <name>Mg(2+)</name>
        <dbReference type="ChEBI" id="CHEBI:18420"/>
        <label>1</label>
    </ligand>
</feature>
<dbReference type="GO" id="GO:0003906">
    <property type="term" value="F:DNA-(apurinic or apyrimidinic site) endonuclease activity"/>
    <property type="evidence" value="ECO:0007669"/>
    <property type="project" value="TreeGrafter"/>
</dbReference>
<keyword evidence="8" id="KW-0234">DNA repair</keyword>
<feature type="active site" evidence="5">
    <location>
        <position position="125"/>
    </location>
</feature>
<dbReference type="GO" id="GO:0008081">
    <property type="term" value="F:phosphoric diester hydrolase activity"/>
    <property type="evidence" value="ECO:0007669"/>
    <property type="project" value="TreeGrafter"/>
</dbReference>
<dbReference type="PANTHER" id="PTHR22748:SF20">
    <property type="entry name" value="DNA-(APURINIC OR APYRIMIDINIC SITE) ENDONUCLEASE"/>
    <property type="match status" value="1"/>
</dbReference>
<dbReference type="Proteomes" id="UP000822688">
    <property type="component" value="Chromosome 1"/>
</dbReference>
<evidence type="ECO:0000256" key="8">
    <source>
        <dbReference type="RuleBase" id="RU362131"/>
    </source>
</evidence>
<dbReference type="CDD" id="cd09073">
    <property type="entry name" value="ExoIII_AP-endo"/>
    <property type="match status" value="1"/>
</dbReference>
<dbReference type="PROSITE" id="PS51435">
    <property type="entry name" value="AP_NUCLEASE_F1_4"/>
    <property type="match status" value="1"/>
</dbReference>
<dbReference type="AlphaFoldDB" id="A0A8T0J783"/>
<feature type="site" description="Transition state stabilizer" evidence="7">
    <location>
        <position position="170"/>
    </location>
</feature>
<feature type="binding site" evidence="6">
    <location>
        <position position="168"/>
    </location>
    <ligand>
        <name>Mg(2+)</name>
        <dbReference type="ChEBI" id="CHEBI:18420"/>
        <label>1</label>
    </ligand>
</feature>
<feature type="compositionally biased region" description="Polar residues" evidence="9">
    <location>
        <begin position="447"/>
        <end position="458"/>
    </location>
</feature>
<keyword evidence="4 6" id="KW-0460">Magnesium</keyword>
<evidence type="ECO:0000259" key="10">
    <source>
        <dbReference type="Pfam" id="PF03372"/>
    </source>
</evidence>
<dbReference type="Gene3D" id="3.60.10.10">
    <property type="entry name" value="Endonuclease/exonuclease/phosphatase"/>
    <property type="match status" value="1"/>
</dbReference>
<dbReference type="GO" id="GO:0006284">
    <property type="term" value="P:base-excision repair"/>
    <property type="evidence" value="ECO:0007669"/>
    <property type="project" value="TreeGrafter"/>
</dbReference>
<dbReference type="EC" id="3.1.-.-" evidence="8"/>
<evidence type="ECO:0000256" key="5">
    <source>
        <dbReference type="PIRSR" id="PIRSR604808-1"/>
    </source>
</evidence>
<feature type="binding site" evidence="6">
    <location>
        <position position="264"/>
    </location>
    <ligand>
        <name>Mg(2+)</name>
        <dbReference type="ChEBI" id="CHEBI:18420"/>
        <label>1</label>
    </ligand>
</feature>
<comment type="caution">
    <text evidence="11">The sequence shown here is derived from an EMBL/GenBank/DDBJ whole genome shotgun (WGS) entry which is preliminary data.</text>
</comment>
<feature type="domain" description="Endonuclease/exonuclease/phosphatase" evidence="10">
    <location>
        <begin position="6"/>
        <end position="264"/>
    </location>
</feature>
<feature type="compositionally biased region" description="Basic and acidic residues" evidence="9">
    <location>
        <begin position="318"/>
        <end position="332"/>
    </location>
</feature>
<reference evidence="11" key="1">
    <citation type="submission" date="2020-06" db="EMBL/GenBank/DDBJ databases">
        <title>WGS assembly of Ceratodon purpureus strain R40.</title>
        <authorList>
            <person name="Carey S.B."/>
            <person name="Jenkins J."/>
            <person name="Shu S."/>
            <person name="Lovell J.T."/>
            <person name="Sreedasyam A."/>
            <person name="Maumus F."/>
            <person name="Tiley G.P."/>
            <person name="Fernandez-Pozo N."/>
            <person name="Barry K."/>
            <person name="Chen C."/>
            <person name="Wang M."/>
            <person name="Lipzen A."/>
            <person name="Daum C."/>
            <person name="Saski C.A."/>
            <person name="Payton A.C."/>
            <person name="Mcbreen J.C."/>
            <person name="Conrad R.E."/>
            <person name="Kollar L.M."/>
            <person name="Olsson S."/>
            <person name="Huttunen S."/>
            <person name="Landis J.B."/>
            <person name="Wickett N.J."/>
            <person name="Johnson M.G."/>
            <person name="Rensing S.A."/>
            <person name="Grimwood J."/>
            <person name="Schmutz J."/>
            <person name="Mcdaniel S.F."/>
        </authorList>
    </citation>
    <scope>NUCLEOTIDE SEQUENCE</scope>
    <source>
        <strain evidence="11">R40</strain>
    </source>
</reference>
<keyword evidence="12" id="KW-1185">Reference proteome</keyword>
<evidence type="ECO:0000313" key="11">
    <source>
        <dbReference type="EMBL" id="KAG0591082.1"/>
    </source>
</evidence>